<evidence type="ECO:0000259" key="6">
    <source>
        <dbReference type="Pfam" id="PF08543"/>
    </source>
</evidence>
<dbReference type="HOGENOM" id="CLU_046496_3_1_5"/>
<dbReference type="GO" id="GO:0005829">
    <property type="term" value="C:cytosol"/>
    <property type="evidence" value="ECO:0007669"/>
    <property type="project" value="TreeGrafter"/>
</dbReference>
<keyword evidence="4 7" id="KW-0418">Kinase</keyword>
<dbReference type="Pfam" id="PF08543">
    <property type="entry name" value="Phos_pyr_kin"/>
    <property type="match status" value="1"/>
</dbReference>
<dbReference type="GO" id="GO:0009443">
    <property type="term" value="P:pyridoxal 5'-phosphate salvage"/>
    <property type="evidence" value="ECO:0007669"/>
    <property type="project" value="InterPro"/>
</dbReference>
<dbReference type="AlphaFoldDB" id="U4QAA5"/>
<dbReference type="EC" id="2.7.1.35" evidence="1"/>
<dbReference type="Gene3D" id="3.40.1190.20">
    <property type="match status" value="1"/>
</dbReference>
<sequence>MGGGSIGGLSAAFERKKAVMQDNTQGAVIVISSHVMRGSVGNRAAVFALETLGFPVWAVPTIVMPWHPGHGPSTRMRFQDEDFDKAMTDLENAKWIGEVKAVLTGYFGSASQVRAVARLIRNLKEKNPALIYACDPVMGDLGGLYIPLETAEAIRDHLIPLATVATPNRYELAWMSGAALETNSAIMDAALSLGPPKMLVTSAVPMMTGGTGNLYLSGRHALLAEHRAIENAPNGLGDLMSALFLARLLEGLDDEKALQLATASVFEILARTKKRDMNELTLETDSSSLSTPMAMVQMRHLLHPSRSKRK</sequence>
<dbReference type="InterPro" id="IPR029056">
    <property type="entry name" value="Ribokinase-like"/>
</dbReference>
<dbReference type="EMBL" id="HG518322">
    <property type="protein sequence ID" value="CDI09456.1"/>
    <property type="molecule type" value="Genomic_DNA"/>
</dbReference>
<dbReference type="Proteomes" id="UP000016944">
    <property type="component" value="Chromosome I"/>
</dbReference>
<evidence type="ECO:0000256" key="1">
    <source>
        <dbReference type="ARBA" id="ARBA00012104"/>
    </source>
</evidence>
<name>U4QAA5_9HYPH</name>
<dbReference type="PANTHER" id="PTHR10534:SF2">
    <property type="entry name" value="PYRIDOXAL KINASE"/>
    <property type="match status" value="1"/>
</dbReference>
<dbReference type="NCBIfam" id="TIGR00687">
    <property type="entry name" value="pyridox_kin"/>
    <property type="match status" value="1"/>
</dbReference>
<organism evidence="7 8">
    <name type="scientific">Agrobacterium pusense</name>
    <dbReference type="NCBI Taxonomy" id="648995"/>
    <lineage>
        <taxon>Bacteria</taxon>
        <taxon>Pseudomonadati</taxon>
        <taxon>Pseudomonadota</taxon>
        <taxon>Alphaproteobacteria</taxon>
        <taxon>Hyphomicrobiales</taxon>
        <taxon>Rhizobiaceae</taxon>
        <taxon>Rhizobium/Agrobacterium group</taxon>
        <taxon>Agrobacterium</taxon>
    </lineage>
</organism>
<evidence type="ECO:0000256" key="2">
    <source>
        <dbReference type="ARBA" id="ARBA00022679"/>
    </source>
</evidence>
<evidence type="ECO:0000256" key="3">
    <source>
        <dbReference type="ARBA" id="ARBA00022741"/>
    </source>
</evidence>
<gene>
    <name evidence="7" type="ORF">BN877_I2568</name>
</gene>
<keyword evidence="3" id="KW-0547">Nucleotide-binding</keyword>
<dbReference type="InterPro" id="IPR004625">
    <property type="entry name" value="PyrdxlKinase"/>
</dbReference>
<dbReference type="InterPro" id="IPR013749">
    <property type="entry name" value="PM/HMP-P_kinase-1"/>
</dbReference>
<evidence type="ECO:0000256" key="5">
    <source>
        <dbReference type="ARBA" id="ARBA00022840"/>
    </source>
</evidence>
<dbReference type="GO" id="GO:0005524">
    <property type="term" value="F:ATP binding"/>
    <property type="evidence" value="ECO:0007669"/>
    <property type="project" value="UniProtKB-KW"/>
</dbReference>
<dbReference type="GO" id="GO:0008478">
    <property type="term" value="F:pyridoxal kinase activity"/>
    <property type="evidence" value="ECO:0007669"/>
    <property type="project" value="UniProtKB-EC"/>
</dbReference>
<dbReference type="PANTHER" id="PTHR10534">
    <property type="entry name" value="PYRIDOXAL KINASE"/>
    <property type="match status" value="1"/>
</dbReference>
<dbReference type="NCBIfam" id="NF004398">
    <property type="entry name" value="PRK05756.1"/>
    <property type="match status" value="1"/>
</dbReference>
<dbReference type="SUPFAM" id="SSF53613">
    <property type="entry name" value="Ribokinase-like"/>
    <property type="match status" value="1"/>
</dbReference>
<dbReference type="KEGG" id="rir:BN877_I2568"/>
<accession>U4QAA5</accession>
<dbReference type="CDD" id="cd01173">
    <property type="entry name" value="pyridoxal_pyridoxamine_kinase"/>
    <property type="match status" value="1"/>
</dbReference>
<reference evidence="7 8" key="1">
    <citation type="journal article" date="2013" name="Genome Announc.">
        <title>Complete Genome Sequence of the Sesbania Symbiont and Rice Growth-Promoting Endophyte Rhizobium sp. Strain IRBG74.</title>
        <authorList>
            <person name="Crook M.B."/>
            <person name="Mitra S."/>
            <person name="Ane J.M."/>
            <person name="Sadowsky M.J."/>
            <person name="Gyaneshwar P."/>
        </authorList>
    </citation>
    <scope>NUCLEOTIDE SEQUENCE [LARGE SCALE GENOMIC DNA]</scope>
    <source>
        <strain evidence="7 8">IRBG74</strain>
    </source>
</reference>
<evidence type="ECO:0000256" key="4">
    <source>
        <dbReference type="ARBA" id="ARBA00022777"/>
    </source>
</evidence>
<evidence type="ECO:0000313" key="7">
    <source>
        <dbReference type="EMBL" id="CDI09456.1"/>
    </source>
</evidence>
<dbReference type="PATRIC" id="fig|424182.3.peg.2528"/>
<proteinExistence type="predicted"/>
<keyword evidence="2 7" id="KW-0808">Transferase</keyword>
<evidence type="ECO:0000313" key="8">
    <source>
        <dbReference type="Proteomes" id="UP000016944"/>
    </source>
</evidence>
<protein>
    <recommendedName>
        <fullName evidence="1">pyridoxal kinase</fullName>
        <ecNumber evidence="1">2.7.1.35</ecNumber>
    </recommendedName>
</protein>
<keyword evidence="5" id="KW-0067">ATP-binding</keyword>
<feature type="domain" description="Pyridoxamine kinase/Phosphomethylpyrimidine kinase" evidence="6">
    <location>
        <begin position="98"/>
        <end position="271"/>
    </location>
</feature>